<keyword evidence="1" id="KW-1133">Transmembrane helix</keyword>
<keyword evidence="3" id="KW-1185">Reference proteome</keyword>
<dbReference type="PANTHER" id="PTHR34219">
    <property type="entry name" value="IRON-REGULATED INNER MEMBRANE PROTEIN-RELATED"/>
    <property type="match status" value="1"/>
</dbReference>
<comment type="caution">
    <text evidence="2">The sequence shown here is derived from an EMBL/GenBank/DDBJ whole genome shotgun (WGS) entry which is preliminary data.</text>
</comment>
<name>A0ABP3XKX1_9SPHN</name>
<feature type="transmembrane region" description="Helical" evidence="1">
    <location>
        <begin position="357"/>
        <end position="377"/>
    </location>
</feature>
<keyword evidence="1" id="KW-0812">Transmembrane</keyword>
<feature type="transmembrane region" description="Helical" evidence="1">
    <location>
        <begin position="16"/>
        <end position="40"/>
    </location>
</feature>
<organism evidence="2 3">
    <name type="scientific">Sphingopyxis soli</name>
    <dbReference type="NCBI Taxonomy" id="592051"/>
    <lineage>
        <taxon>Bacteria</taxon>
        <taxon>Pseudomonadati</taxon>
        <taxon>Pseudomonadota</taxon>
        <taxon>Alphaproteobacteria</taxon>
        <taxon>Sphingomonadales</taxon>
        <taxon>Sphingomonadaceae</taxon>
        <taxon>Sphingopyxis</taxon>
    </lineage>
</organism>
<evidence type="ECO:0000313" key="3">
    <source>
        <dbReference type="Proteomes" id="UP001500738"/>
    </source>
</evidence>
<evidence type="ECO:0000256" key="1">
    <source>
        <dbReference type="SAM" id="Phobius"/>
    </source>
</evidence>
<gene>
    <name evidence="2" type="ORF">GCM10009115_28170</name>
</gene>
<dbReference type="EMBL" id="BAAAFE010000009">
    <property type="protein sequence ID" value="GAA0866248.1"/>
    <property type="molecule type" value="Genomic_DNA"/>
</dbReference>
<dbReference type="InterPro" id="IPR005625">
    <property type="entry name" value="PepSY-ass_TM"/>
</dbReference>
<keyword evidence="1" id="KW-0472">Membrane</keyword>
<sequence>MADTSRIPLYRTIWRWHFYAGLFVIPFILLLSVTGAAYLFKPQLDRWEERAWRGLPTAGAVDADAQVAAAVAANPGASFHYYRIPAAAGDAAVVHVGLPGGAMRDVAVSPQGRVIGSADPDARWSAWLARLHGSLLVGRSGKLLVELAASWAIVMILTGLYLWWPRGRGLAGVVWPRLSLGGRAALRDLHAVTGFWVSGLALVLLLTALPWTDVWASGFRAVRAEMGWVSGVQDWKGGADPHTAHNHAAMAANAPPASPPRARLEYIVLRARAENMPAPAIIQPPGAPNMFGPPNGNTWTLTTLTQNRPQVRKVSYDPETSIEVSRSGFADKHPIDRLVGYGIAWHEGQLFGLANQLVGVATALALFTLAISGFLMWRRRKPDDALGAPPLPRDPARLKGGAAIVLLLAAFLPLLAASLVLLWIVDRFILPRLPRAARWFGVARA</sequence>
<feature type="transmembrane region" description="Helical" evidence="1">
    <location>
        <begin position="401"/>
        <end position="425"/>
    </location>
</feature>
<protein>
    <submittedName>
        <fullName evidence="2">PepSY domain-containing protein</fullName>
    </submittedName>
</protein>
<accession>A0ABP3XKX1</accession>
<reference evidence="3" key="1">
    <citation type="journal article" date="2019" name="Int. J. Syst. Evol. Microbiol.">
        <title>The Global Catalogue of Microorganisms (GCM) 10K type strain sequencing project: providing services to taxonomists for standard genome sequencing and annotation.</title>
        <authorList>
            <consortium name="The Broad Institute Genomics Platform"/>
            <consortium name="The Broad Institute Genome Sequencing Center for Infectious Disease"/>
            <person name="Wu L."/>
            <person name="Ma J."/>
        </authorList>
    </citation>
    <scope>NUCLEOTIDE SEQUENCE [LARGE SCALE GENOMIC DNA]</scope>
    <source>
        <strain evidence="3">JCM 15910</strain>
    </source>
</reference>
<dbReference type="PANTHER" id="PTHR34219:SF1">
    <property type="entry name" value="PEPSY DOMAIN-CONTAINING PROTEIN"/>
    <property type="match status" value="1"/>
</dbReference>
<feature type="transmembrane region" description="Helical" evidence="1">
    <location>
        <begin position="143"/>
        <end position="164"/>
    </location>
</feature>
<proteinExistence type="predicted"/>
<dbReference type="RefSeq" id="WP_215353916.1">
    <property type="nucleotide sequence ID" value="NZ_BAAAFE010000009.1"/>
</dbReference>
<feature type="transmembrane region" description="Helical" evidence="1">
    <location>
        <begin position="195"/>
        <end position="216"/>
    </location>
</feature>
<dbReference type="Pfam" id="PF03929">
    <property type="entry name" value="PepSY_TM"/>
    <property type="match status" value="1"/>
</dbReference>
<evidence type="ECO:0000313" key="2">
    <source>
        <dbReference type="EMBL" id="GAA0866248.1"/>
    </source>
</evidence>
<dbReference type="Proteomes" id="UP001500738">
    <property type="component" value="Unassembled WGS sequence"/>
</dbReference>